<keyword evidence="2" id="KW-0378">Hydrolase</keyword>
<dbReference type="EMBL" id="FLQX01000120">
    <property type="protein sequence ID" value="SBT07460.1"/>
    <property type="molecule type" value="Genomic_DNA"/>
</dbReference>
<dbReference type="PANTHER" id="PTHR43798">
    <property type="entry name" value="MONOACYLGLYCEROL LIPASE"/>
    <property type="match status" value="1"/>
</dbReference>
<sequence length="278" mass="29156">MELIVAGHRCRIATGGQPFDPSRSPWPPWLLIHGAANDRDAWHAVAGGLAAAGCAVLAPDLPGHGLSTSPAVQRIESLADWLPALLDAAGVERAILVGHSMGSLVALECAARHPQRVSRLALLGSSAPMPVADSLLSRAATHPDSVQRMITEYSLTARFQLTGGGGGHGIWGPGVTLAIMRRSPPGVLAIDLAICNSYQRGLEAAAQVDCPTLLLVGRSDRMTPRRNLQPLQSALRRVRRAEIADCGHAMMSEQPKAVVAELLEFVATPVAPAATVTA</sequence>
<proteinExistence type="predicted"/>
<reference evidence="2 3" key="1">
    <citation type="submission" date="2016-06" db="EMBL/GenBank/DDBJ databases">
        <authorList>
            <person name="Kjaerup R.B."/>
            <person name="Dalgaard T.S."/>
            <person name="Juul-Madsen H.R."/>
        </authorList>
    </citation>
    <scope>NUCLEOTIDE SEQUENCE [LARGE SCALE GENOMIC DNA]</scope>
    <source>
        <strain evidence="2">3</strain>
    </source>
</reference>
<dbReference type="Gene3D" id="3.40.50.1820">
    <property type="entry name" value="alpha/beta hydrolase"/>
    <property type="match status" value="1"/>
</dbReference>
<dbReference type="PANTHER" id="PTHR43798:SF33">
    <property type="entry name" value="HYDROLASE, PUTATIVE (AFU_ORTHOLOGUE AFUA_2G14860)-RELATED"/>
    <property type="match status" value="1"/>
</dbReference>
<evidence type="ECO:0000313" key="3">
    <source>
        <dbReference type="Proteomes" id="UP000199169"/>
    </source>
</evidence>
<dbReference type="InterPro" id="IPR000073">
    <property type="entry name" value="AB_hydrolase_1"/>
</dbReference>
<dbReference type="RefSeq" id="WP_186407709.1">
    <property type="nucleotide sequence ID" value="NZ_FLQX01000120.1"/>
</dbReference>
<dbReference type="PRINTS" id="PR00111">
    <property type="entry name" value="ABHYDROLASE"/>
</dbReference>
<dbReference type="AlphaFoldDB" id="A0A1A8XQQ1"/>
<accession>A0A1A8XQQ1</accession>
<evidence type="ECO:0000259" key="1">
    <source>
        <dbReference type="Pfam" id="PF00561"/>
    </source>
</evidence>
<keyword evidence="3" id="KW-1185">Reference proteome</keyword>
<dbReference type="InterPro" id="IPR050266">
    <property type="entry name" value="AB_hydrolase_sf"/>
</dbReference>
<dbReference type="GO" id="GO:0016020">
    <property type="term" value="C:membrane"/>
    <property type="evidence" value="ECO:0007669"/>
    <property type="project" value="TreeGrafter"/>
</dbReference>
<feature type="domain" description="AB hydrolase-1" evidence="1">
    <location>
        <begin position="28"/>
        <end position="149"/>
    </location>
</feature>
<dbReference type="Pfam" id="PF00561">
    <property type="entry name" value="Abhydrolase_1"/>
    <property type="match status" value="1"/>
</dbReference>
<dbReference type="InterPro" id="IPR000639">
    <property type="entry name" value="Epox_hydrolase-like"/>
</dbReference>
<dbReference type="Proteomes" id="UP000199169">
    <property type="component" value="Unassembled WGS sequence"/>
</dbReference>
<dbReference type="STRING" id="1860102.ACCAA_430049"/>
<gene>
    <name evidence="2" type="ORF">ACCAA_430049</name>
</gene>
<evidence type="ECO:0000313" key="2">
    <source>
        <dbReference type="EMBL" id="SBT07460.1"/>
    </source>
</evidence>
<dbReference type="InterPro" id="IPR029058">
    <property type="entry name" value="AB_hydrolase_fold"/>
</dbReference>
<organism evidence="2 3">
    <name type="scientific">Candidatus Accumulibacter aalborgensis</name>
    <dbReference type="NCBI Taxonomy" id="1860102"/>
    <lineage>
        <taxon>Bacteria</taxon>
        <taxon>Pseudomonadati</taxon>
        <taxon>Pseudomonadota</taxon>
        <taxon>Betaproteobacteria</taxon>
        <taxon>Candidatus Accumulibacter</taxon>
    </lineage>
</organism>
<dbReference type="GO" id="GO:0016787">
    <property type="term" value="F:hydrolase activity"/>
    <property type="evidence" value="ECO:0007669"/>
    <property type="project" value="UniProtKB-KW"/>
</dbReference>
<dbReference type="PRINTS" id="PR00412">
    <property type="entry name" value="EPOXHYDRLASE"/>
</dbReference>
<name>A0A1A8XQQ1_9PROT</name>
<dbReference type="SUPFAM" id="SSF53474">
    <property type="entry name" value="alpha/beta-Hydrolases"/>
    <property type="match status" value="1"/>
</dbReference>
<protein>
    <submittedName>
        <fullName evidence="2">Alpha/beta hydrolase fold protein</fullName>
    </submittedName>
</protein>